<dbReference type="RefSeq" id="WP_131903276.1">
    <property type="nucleotide sequence ID" value="NZ_SMKU01000491.1"/>
</dbReference>
<proteinExistence type="predicted"/>
<feature type="region of interest" description="Disordered" evidence="1">
    <location>
        <begin position="54"/>
        <end position="89"/>
    </location>
</feature>
<reference evidence="2 3" key="1">
    <citation type="submission" date="2019-03" db="EMBL/GenBank/DDBJ databases">
        <title>Draft genome sequences of novel Actinobacteria.</title>
        <authorList>
            <person name="Sahin N."/>
            <person name="Ay H."/>
            <person name="Saygin H."/>
        </authorList>
    </citation>
    <scope>NUCLEOTIDE SEQUENCE [LARGE SCALE GENOMIC DNA]</scope>
    <source>
        <strain evidence="2 3">H3C3</strain>
    </source>
</reference>
<protein>
    <submittedName>
        <fullName evidence="2">DUF3040 domain-containing protein</fullName>
    </submittedName>
</protein>
<gene>
    <name evidence="2" type="ORF">E1298_43745</name>
</gene>
<evidence type="ECO:0000313" key="2">
    <source>
        <dbReference type="EMBL" id="TDD63537.1"/>
    </source>
</evidence>
<dbReference type="AlphaFoldDB" id="A0A4V2YQU8"/>
<feature type="non-terminal residue" evidence="2">
    <location>
        <position position="89"/>
    </location>
</feature>
<dbReference type="Proteomes" id="UP000294513">
    <property type="component" value="Unassembled WGS sequence"/>
</dbReference>
<dbReference type="InterPro" id="IPR021401">
    <property type="entry name" value="DUF3040"/>
</dbReference>
<keyword evidence="3" id="KW-1185">Reference proteome</keyword>
<organism evidence="2 3">
    <name type="scientific">Actinomadura rubrisoli</name>
    <dbReference type="NCBI Taxonomy" id="2530368"/>
    <lineage>
        <taxon>Bacteria</taxon>
        <taxon>Bacillati</taxon>
        <taxon>Actinomycetota</taxon>
        <taxon>Actinomycetes</taxon>
        <taxon>Streptosporangiales</taxon>
        <taxon>Thermomonosporaceae</taxon>
        <taxon>Actinomadura</taxon>
    </lineage>
</organism>
<comment type="caution">
    <text evidence="2">The sequence shown here is derived from an EMBL/GenBank/DDBJ whole genome shotgun (WGS) entry which is preliminary data.</text>
</comment>
<name>A0A4V2YQU8_9ACTN</name>
<evidence type="ECO:0000256" key="1">
    <source>
        <dbReference type="SAM" id="MobiDB-lite"/>
    </source>
</evidence>
<accession>A0A4V2YQU8</accession>
<sequence>MALSMEEQRILTQIEVRLSEDDPRLAHRLSRLGAARRGRRVRLIAAAAGRRVLRGVPGGRQARRLRPRRPDPAGGRRARRRDPRSVRQA</sequence>
<evidence type="ECO:0000313" key="3">
    <source>
        <dbReference type="Proteomes" id="UP000294513"/>
    </source>
</evidence>
<dbReference type="Pfam" id="PF11239">
    <property type="entry name" value="DUF3040"/>
    <property type="match status" value="1"/>
</dbReference>
<dbReference type="EMBL" id="SMKU01000491">
    <property type="protein sequence ID" value="TDD63537.1"/>
    <property type="molecule type" value="Genomic_DNA"/>
</dbReference>